<dbReference type="GO" id="GO:0034727">
    <property type="term" value="P:piecemeal microautophagy of the nucleus"/>
    <property type="evidence" value="ECO:0007669"/>
    <property type="project" value="EnsemblFungi"/>
</dbReference>
<dbReference type="SUPFAM" id="SSF54001">
    <property type="entry name" value="Cysteine proteinases"/>
    <property type="match status" value="1"/>
</dbReference>
<evidence type="ECO:0000256" key="5">
    <source>
        <dbReference type="ARBA" id="ARBA00022670"/>
    </source>
</evidence>
<keyword evidence="4 11" id="KW-0963">Cytoplasm</keyword>
<dbReference type="InterPro" id="IPR038765">
    <property type="entry name" value="Papain-like_cys_pep_sf"/>
</dbReference>
<dbReference type="GO" id="GO:0005739">
    <property type="term" value="C:mitochondrion"/>
    <property type="evidence" value="ECO:0007669"/>
    <property type="project" value="EnsemblFungi"/>
</dbReference>
<keyword evidence="5 11" id="KW-0645">Protease</keyword>
<dbReference type="GO" id="GO:0019786">
    <property type="term" value="F:protein-phosphatidylethanolamide deconjugating activity"/>
    <property type="evidence" value="ECO:0007669"/>
    <property type="project" value="EnsemblFungi"/>
</dbReference>
<evidence type="ECO:0000256" key="2">
    <source>
        <dbReference type="ARBA" id="ARBA00010958"/>
    </source>
</evidence>
<dbReference type="AlphaFoldDB" id="G0VHZ2"/>
<evidence type="ECO:0000256" key="6">
    <source>
        <dbReference type="ARBA" id="ARBA00022801"/>
    </source>
</evidence>
<organism evidence="13 14">
    <name type="scientific">Naumovozyma castellii</name>
    <name type="common">Yeast</name>
    <name type="synonym">Saccharomyces castellii</name>
    <dbReference type="NCBI Taxonomy" id="27288"/>
    <lineage>
        <taxon>Eukaryota</taxon>
        <taxon>Fungi</taxon>
        <taxon>Dikarya</taxon>
        <taxon>Ascomycota</taxon>
        <taxon>Saccharomycotina</taxon>
        <taxon>Saccharomycetes</taxon>
        <taxon>Saccharomycetales</taxon>
        <taxon>Saccharomycetaceae</taxon>
        <taxon>Naumovozyma</taxon>
    </lineage>
</organism>
<accession>G0VHZ2</accession>
<name>G0VHZ2_NAUCA</name>
<dbReference type="EC" id="3.4.22.-" evidence="11"/>
<keyword evidence="7" id="KW-0788">Thiol protease</keyword>
<dbReference type="InterPro" id="IPR046792">
    <property type="entry name" value="Peptidase_C54_cat"/>
</dbReference>
<evidence type="ECO:0000259" key="12">
    <source>
        <dbReference type="Pfam" id="PF03416"/>
    </source>
</evidence>
<proteinExistence type="inferred from homology"/>
<dbReference type="KEGG" id="ncs:NCAS_0G01390"/>
<dbReference type="HOGENOM" id="CLU_021259_5_3_1"/>
<dbReference type="GO" id="GO:0004197">
    <property type="term" value="F:cysteine-type endopeptidase activity"/>
    <property type="evidence" value="ECO:0007669"/>
    <property type="project" value="EnsemblFungi"/>
</dbReference>
<protein>
    <recommendedName>
        <fullName evidence="11">Cysteine protease</fullName>
        <ecNumber evidence="11">3.4.22.-</ecNumber>
    </recommendedName>
</protein>
<evidence type="ECO:0000256" key="11">
    <source>
        <dbReference type="RuleBase" id="RU363115"/>
    </source>
</evidence>
<keyword evidence="3" id="KW-0813">Transport</keyword>
<dbReference type="FunCoup" id="G0VHZ2">
    <property type="interactions" value="341"/>
</dbReference>
<dbReference type="InterPro" id="IPR005078">
    <property type="entry name" value="Peptidase_C54"/>
</dbReference>
<dbReference type="GO" id="GO:0005829">
    <property type="term" value="C:cytosol"/>
    <property type="evidence" value="ECO:0007669"/>
    <property type="project" value="EnsemblFungi"/>
</dbReference>
<comment type="similarity">
    <text evidence="2 11">Belongs to the peptidase C54 family.</text>
</comment>
<evidence type="ECO:0000256" key="8">
    <source>
        <dbReference type="ARBA" id="ARBA00022927"/>
    </source>
</evidence>
<dbReference type="GO" id="GO:0035973">
    <property type="term" value="P:aggrephagy"/>
    <property type="evidence" value="ECO:0007669"/>
    <property type="project" value="TreeGrafter"/>
</dbReference>
<dbReference type="Pfam" id="PF03416">
    <property type="entry name" value="Peptidase_C54"/>
    <property type="match status" value="1"/>
</dbReference>
<reference key="2">
    <citation type="submission" date="2011-08" db="EMBL/GenBank/DDBJ databases">
        <title>Genome sequence of Naumovozyma castellii.</title>
        <authorList>
            <person name="Gordon J.L."/>
            <person name="Armisen D."/>
            <person name="Proux-Wera E."/>
            <person name="OhEigeartaigh S.S."/>
            <person name="Byrne K.P."/>
            <person name="Wolfe K.H."/>
        </authorList>
    </citation>
    <scope>NUCLEOTIDE SEQUENCE</scope>
    <source>
        <strain>Type strain:CBS 4309</strain>
    </source>
</reference>
<evidence type="ECO:0000256" key="9">
    <source>
        <dbReference type="ARBA" id="ARBA00023006"/>
    </source>
</evidence>
<dbReference type="MEROPS" id="C54.001"/>
<dbReference type="GO" id="GO:0000045">
    <property type="term" value="P:autophagosome assembly"/>
    <property type="evidence" value="ECO:0007669"/>
    <property type="project" value="EnsemblFungi"/>
</dbReference>
<keyword evidence="9" id="KW-0072">Autophagy</keyword>
<dbReference type="OMA" id="CKINESE"/>
<comment type="subcellular location">
    <subcellularLocation>
        <location evidence="11">Nucleus</location>
    </subcellularLocation>
    <subcellularLocation>
        <location evidence="11">Cytoplasm</location>
    </subcellularLocation>
    <subcellularLocation>
        <location evidence="1">Preautophagosomal structure</location>
    </subcellularLocation>
</comment>
<sequence>MEIFTRVSSQLPTTTLPLKEPQMSDRVVLGKKYPLEAPATPAHESSSTSFFTSLFSRNTIRDPNYVDNITSGDPFLKDVVTRLHFTYRTRFKPIMKSPEGPSPLNFSLVIRENPIDVIENAITNPDCFNTDIGWGCMIRTGQSLLGNTLQIVRLGRDFRYDPENKDISENRIIEWFIDAPEKPFSLHQFITEGMELSGKNPGEWFGPAATARSIQSLIRKFPDCGIAECLVSVSSGDIYSDEVKQVFADNKKNLLILLGVKLGLNAVNECYWDSIRHILSSKYSVGISGGRPSSSLYFFGYEGDELLYFDPHSPQPSLEENNVSYKSCHTNKYGKLLMNDMDPSMLLGFLIRGQEDWENFKEEVETSKIVNVFEERPCDLNIDMNIENNDFDVTSMDSQDSVNKSINNDSGGDTAATSIERNDYVDVGSILQRWGNVCNVSSRDEQLQDIKCKKQKIVVMGNATYLTSHTALIDFEVERVLVEQDTISIANPPVG</sequence>
<feature type="domain" description="Peptidase C54 catalytic" evidence="12">
    <location>
        <begin position="74"/>
        <end position="362"/>
    </location>
</feature>
<dbReference type="GO" id="GO:0016485">
    <property type="term" value="P:protein processing"/>
    <property type="evidence" value="ECO:0007669"/>
    <property type="project" value="TreeGrafter"/>
</dbReference>
<evidence type="ECO:0000256" key="7">
    <source>
        <dbReference type="ARBA" id="ARBA00022807"/>
    </source>
</evidence>
<comment type="catalytic activity">
    <reaction evidence="10">
        <text>[protein]-C-terminal L-amino acid-glycyl-phosphatidylethanolamide + H2O = [protein]-C-terminal L-amino acid-glycine + a 1,2-diacyl-sn-glycero-3-phosphoethanolamine</text>
        <dbReference type="Rhea" id="RHEA:67548"/>
        <dbReference type="Rhea" id="RHEA-COMP:17323"/>
        <dbReference type="Rhea" id="RHEA-COMP:17324"/>
        <dbReference type="ChEBI" id="CHEBI:15377"/>
        <dbReference type="ChEBI" id="CHEBI:64612"/>
        <dbReference type="ChEBI" id="CHEBI:172940"/>
        <dbReference type="ChEBI" id="CHEBI:172941"/>
    </reaction>
    <physiologicalReaction direction="left-to-right" evidence="10">
        <dbReference type="Rhea" id="RHEA:67549"/>
    </physiologicalReaction>
</comment>
<evidence type="ECO:0000256" key="4">
    <source>
        <dbReference type="ARBA" id="ARBA00022490"/>
    </source>
</evidence>
<dbReference type="PANTHER" id="PTHR22624">
    <property type="entry name" value="CYSTEINE PROTEASE ATG4"/>
    <property type="match status" value="1"/>
</dbReference>
<evidence type="ECO:0000313" key="13">
    <source>
        <dbReference type="EMBL" id="CCC71026.1"/>
    </source>
</evidence>
<dbReference type="Proteomes" id="UP000001640">
    <property type="component" value="Chromosome 7"/>
</dbReference>
<dbReference type="OrthoDB" id="2960936at2759"/>
<evidence type="ECO:0000256" key="10">
    <source>
        <dbReference type="ARBA" id="ARBA00029362"/>
    </source>
</evidence>
<dbReference type="GO" id="GO:0005634">
    <property type="term" value="C:nucleus"/>
    <property type="evidence" value="ECO:0007669"/>
    <property type="project" value="UniProtKB-SubCell"/>
</dbReference>
<dbReference type="GO" id="GO:0006612">
    <property type="term" value="P:protein targeting to membrane"/>
    <property type="evidence" value="ECO:0007669"/>
    <property type="project" value="EnsemblFungi"/>
</dbReference>
<evidence type="ECO:0000313" key="14">
    <source>
        <dbReference type="Proteomes" id="UP000001640"/>
    </source>
</evidence>
<keyword evidence="6 11" id="KW-0378">Hydrolase</keyword>
<dbReference type="GO" id="GO:0000407">
    <property type="term" value="C:phagophore assembly site"/>
    <property type="evidence" value="ECO:0007669"/>
    <property type="project" value="UniProtKB-SubCell"/>
</dbReference>
<dbReference type="GeneID" id="96904692"/>
<dbReference type="GO" id="GO:0032258">
    <property type="term" value="P:cytoplasm to vacuole targeting by the Cvt pathway"/>
    <property type="evidence" value="ECO:0007669"/>
    <property type="project" value="EnsemblFungi"/>
</dbReference>
<keyword evidence="11" id="KW-0539">Nucleus</keyword>
<reference evidence="13 14" key="1">
    <citation type="journal article" date="2011" name="Proc. Natl. Acad. Sci. U.S.A.">
        <title>Evolutionary erosion of yeast sex chromosomes by mating-type switching accidents.</title>
        <authorList>
            <person name="Gordon J.L."/>
            <person name="Armisen D."/>
            <person name="Proux-Wera E."/>
            <person name="Oheigeartaigh S.S."/>
            <person name="Byrne K.P."/>
            <person name="Wolfe K.H."/>
        </authorList>
    </citation>
    <scope>NUCLEOTIDE SEQUENCE [LARGE SCALE GENOMIC DNA]</scope>
    <source>
        <strain evidence="14">ATCC 76901 / BCRC 22586 / CBS 4309 / NBRC 1992 / NRRL Y-12630</strain>
    </source>
</reference>
<comment type="function">
    <text evidence="11">Required for selective autophagic degradation of the nucleus (nucleophagy) as well as for mitophagy which contributes to regulate mitochondrial quantity and quality by eliminating the mitochondria to a basal level to fulfill cellular energy requirements and preventing excess ROS production.</text>
</comment>
<evidence type="ECO:0000256" key="1">
    <source>
        <dbReference type="ARBA" id="ARBA00004329"/>
    </source>
</evidence>
<dbReference type="eggNOG" id="KOG2674">
    <property type="taxonomic scope" value="Eukaryota"/>
</dbReference>
<dbReference type="STRING" id="1064592.G0VHZ2"/>
<dbReference type="EMBL" id="HE576758">
    <property type="protein sequence ID" value="CCC71026.1"/>
    <property type="molecule type" value="Genomic_DNA"/>
</dbReference>
<keyword evidence="8" id="KW-0653">Protein transport</keyword>
<dbReference type="RefSeq" id="XP_003677379.1">
    <property type="nucleotide sequence ID" value="XM_003677331.1"/>
</dbReference>
<dbReference type="PANTHER" id="PTHR22624:SF49">
    <property type="entry name" value="CYSTEINE PROTEASE"/>
    <property type="match status" value="1"/>
</dbReference>
<gene>
    <name evidence="13" type="primary">NCAS0G01390</name>
    <name evidence="13" type="ordered locus">NCAS_0G01390</name>
</gene>
<evidence type="ECO:0000256" key="3">
    <source>
        <dbReference type="ARBA" id="ARBA00022448"/>
    </source>
</evidence>
<dbReference type="InParanoid" id="G0VHZ2"/>
<dbReference type="GO" id="GO:0000423">
    <property type="term" value="P:mitophagy"/>
    <property type="evidence" value="ECO:0007669"/>
    <property type="project" value="TreeGrafter"/>
</dbReference>
<keyword evidence="14" id="KW-1185">Reference proteome</keyword>